<accession>Z9JLY8</accession>
<organism evidence="2 3">
    <name type="scientific">Xylella taiwanensis</name>
    <dbReference type="NCBI Taxonomy" id="1444770"/>
    <lineage>
        <taxon>Bacteria</taxon>
        <taxon>Pseudomonadati</taxon>
        <taxon>Pseudomonadota</taxon>
        <taxon>Gammaproteobacteria</taxon>
        <taxon>Lysobacterales</taxon>
        <taxon>Lysobacteraceae</taxon>
        <taxon>Xylella</taxon>
    </lineage>
</organism>
<dbReference type="NCBIfam" id="TIGR01634">
    <property type="entry name" value="tail_P2_I"/>
    <property type="match status" value="1"/>
</dbReference>
<evidence type="ECO:0000256" key="1">
    <source>
        <dbReference type="SAM" id="MobiDB-lite"/>
    </source>
</evidence>
<proteinExistence type="predicted"/>
<dbReference type="EMBL" id="JDSQ01000005">
    <property type="protein sequence ID" value="EWS78782.1"/>
    <property type="molecule type" value="Genomic_DNA"/>
</dbReference>
<dbReference type="Pfam" id="PF09684">
    <property type="entry name" value="Tail_P2_I"/>
    <property type="match status" value="1"/>
</dbReference>
<evidence type="ECO:0000313" key="2">
    <source>
        <dbReference type="EMBL" id="EWS78782.1"/>
    </source>
</evidence>
<sequence>MLVDTWRSDWPVHIKRARIAAAIEIQRCKGSGKSVRDVVRSCGGDVLITAVPCTTLPEATNDQRQPLERSGRRDSTDAPLQQQQSTCTTAAGWLHILCGHRGVSGTRPRE</sequence>
<protein>
    <submittedName>
        <fullName evidence="2">Uncharacterized protein</fullName>
    </submittedName>
</protein>
<reference evidence="2 3" key="1">
    <citation type="journal article" date="2014" name="Genome Announc.">
        <title>Draft Genome Sequence of Xylella fastidiosa Pear Leaf Scorch Strain in Taiwan.</title>
        <authorList>
            <person name="Su C.C."/>
            <person name="Deng W.L."/>
            <person name="Jan F.J."/>
            <person name="Chang C.J."/>
            <person name="Huang H."/>
            <person name="Chen J."/>
        </authorList>
    </citation>
    <scope>NUCLEOTIDE SEQUENCE [LARGE SCALE GENOMIC DNA]</scope>
    <source>
        <strain evidence="2 3">PLS229</strain>
    </source>
</reference>
<dbReference type="AlphaFoldDB" id="Z9JLY8"/>
<dbReference type="InterPro" id="IPR006521">
    <property type="entry name" value="Tail_protein_I"/>
</dbReference>
<dbReference type="Proteomes" id="UP000020406">
    <property type="component" value="Unassembled WGS sequence"/>
</dbReference>
<name>Z9JLY8_9GAMM</name>
<dbReference type="eggNOG" id="COG4385">
    <property type="taxonomic scope" value="Bacteria"/>
</dbReference>
<feature type="region of interest" description="Disordered" evidence="1">
    <location>
        <begin position="57"/>
        <end position="84"/>
    </location>
</feature>
<comment type="caution">
    <text evidence="2">The sequence shown here is derived from an EMBL/GenBank/DDBJ whole genome shotgun (WGS) entry which is preliminary data.</text>
</comment>
<feature type="compositionally biased region" description="Basic and acidic residues" evidence="1">
    <location>
        <begin position="65"/>
        <end position="76"/>
    </location>
</feature>
<gene>
    <name evidence="2" type="ORF">AF72_04215</name>
</gene>
<dbReference type="STRING" id="1444770.AF72_04215"/>
<evidence type="ECO:0000313" key="3">
    <source>
        <dbReference type="Proteomes" id="UP000020406"/>
    </source>
</evidence>